<dbReference type="InterPro" id="IPR050553">
    <property type="entry name" value="Thioredoxin_ResA/DsbE_sf"/>
</dbReference>
<dbReference type="PROSITE" id="PS51352">
    <property type="entry name" value="THIOREDOXIN_2"/>
    <property type="match status" value="1"/>
</dbReference>
<dbReference type="InterPro" id="IPR036249">
    <property type="entry name" value="Thioredoxin-like_sf"/>
</dbReference>
<evidence type="ECO:0000313" key="6">
    <source>
        <dbReference type="EMBL" id="MDO5974767.1"/>
    </source>
</evidence>
<evidence type="ECO:0000256" key="3">
    <source>
        <dbReference type="ARBA" id="ARBA00023157"/>
    </source>
</evidence>
<keyword evidence="3" id="KW-1015">Disulfide bond</keyword>
<name>A0ABT8WNN2_9FLAO</name>
<dbReference type="InterPro" id="IPR013766">
    <property type="entry name" value="Thioredoxin_domain"/>
</dbReference>
<evidence type="ECO:0000259" key="5">
    <source>
        <dbReference type="PROSITE" id="PS51352"/>
    </source>
</evidence>
<dbReference type="Pfam" id="PF08534">
    <property type="entry name" value="Redoxin"/>
    <property type="match status" value="1"/>
</dbReference>
<reference evidence="6" key="1">
    <citation type="submission" date="2023-07" db="EMBL/GenBank/DDBJ databases">
        <title>Two novel species in the genus Flavivirga.</title>
        <authorList>
            <person name="Kwon K."/>
        </authorList>
    </citation>
    <scope>NUCLEOTIDE SEQUENCE</scope>
    <source>
        <strain evidence="6">KACC 14158</strain>
    </source>
</reference>
<evidence type="ECO:0000256" key="4">
    <source>
        <dbReference type="ARBA" id="ARBA00023284"/>
    </source>
</evidence>
<protein>
    <submittedName>
        <fullName evidence="6">TlpA disulfide reductase family protein</fullName>
    </submittedName>
</protein>
<dbReference type="RefSeq" id="WP_303301896.1">
    <property type="nucleotide sequence ID" value="NZ_BAABDA010000050.1"/>
</dbReference>
<feature type="domain" description="Thioredoxin" evidence="5">
    <location>
        <begin position="329"/>
        <end position="493"/>
    </location>
</feature>
<organism evidence="6 7">
    <name type="scientific">Flavivirga jejuensis</name>
    <dbReference type="NCBI Taxonomy" id="870487"/>
    <lineage>
        <taxon>Bacteria</taxon>
        <taxon>Pseudomonadati</taxon>
        <taxon>Bacteroidota</taxon>
        <taxon>Flavobacteriia</taxon>
        <taxon>Flavobacteriales</taxon>
        <taxon>Flavobacteriaceae</taxon>
        <taxon>Flavivirga</taxon>
    </lineage>
</organism>
<dbReference type="Gene3D" id="3.40.30.10">
    <property type="entry name" value="Glutaredoxin"/>
    <property type="match status" value="1"/>
</dbReference>
<keyword evidence="4" id="KW-0676">Redox-active center</keyword>
<dbReference type="Proteomes" id="UP001176806">
    <property type="component" value="Unassembled WGS sequence"/>
</dbReference>
<gene>
    <name evidence="6" type="ORF">Q4Q40_11280</name>
</gene>
<comment type="subcellular location">
    <subcellularLocation>
        <location evidence="1">Cell envelope</location>
    </subcellularLocation>
</comment>
<dbReference type="PANTHER" id="PTHR42852:SF6">
    <property type="entry name" value="THIOL:DISULFIDE INTERCHANGE PROTEIN DSBE"/>
    <property type="match status" value="1"/>
</dbReference>
<dbReference type="InterPro" id="IPR013740">
    <property type="entry name" value="Redoxin"/>
</dbReference>
<evidence type="ECO:0000256" key="1">
    <source>
        <dbReference type="ARBA" id="ARBA00004196"/>
    </source>
</evidence>
<keyword evidence="7" id="KW-1185">Reference proteome</keyword>
<proteinExistence type="predicted"/>
<dbReference type="PANTHER" id="PTHR42852">
    <property type="entry name" value="THIOL:DISULFIDE INTERCHANGE PROTEIN DSBE"/>
    <property type="match status" value="1"/>
</dbReference>
<dbReference type="SUPFAM" id="SSF52833">
    <property type="entry name" value="Thioredoxin-like"/>
    <property type="match status" value="1"/>
</dbReference>
<accession>A0ABT8WNN2</accession>
<comment type="caution">
    <text evidence="6">The sequence shown here is derived from an EMBL/GenBank/DDBJ whole genome shotgun (WGS) entry which is preliminary data.</text>
</comment>
<dbReference type="CDD" id="cd02966">
    <property type="entry name" value="TlpA_like_family"/>
    <property type="match status" value="1"/>
</dbReference>
<sequence>MKLEKIVIVIFIIGLIGCSKKNHEIIITGKTIGNIPDKIEYTVPINGTWFYGAKKSVVPDSLGDFTISLKSDSASFVTLFVPKQTATVLLVEPDKKYEIDFHLNSKENKIKGESNEAQTLYKSFAFPDFHVLSSSNELLKDSVFTTISSKINTLKEKEIFQFREQLEKKSITKAFYDLAELDRKHYYAALETSISKVKYNGNFDSSETQNAQIIKLWKKTFHQTPPTESFDIRSPWSFVLINNYIEVNQFNFGTLDLEGMKKIFKQRQNHSFNVKEAKKYLKGQVLEFYLANYILSNSFRNKENSKELIDLYDEFKIEYPNSNYSEYLTSFIKPIIDFHKKIEKSMTNEKIKFIENYKNIDTFDELTKNLKGKKVFIDIWGTWCAPCKEEFQHKDKLNKLLKSKNIEVLYICEGKNSKEKVWKEMIKFYNLEGSHIRANNKLLTDIIKKLERVGSFYYPYYILIDENGEIVKNPAKKPSQLSELEKEISENYVW</sequence>
<keyword evidence="2" id="KW-0201">Cytochrome c-type biogenesis</keyword>
<evidence type="ECO:0000313" key="7">
    <source>
        <dbReference type="Proteomes" id="UP001176806"/>
    </source>
</evidence>
<dbReference type="EMBL" id="JAUOEL010000003">
    <property type="protein sequence ID" value="MDO5974767.1"/>
    <property type="molecule type" value="Genomic_DNA"/>
</dbReference>
<dbReference type="PROSITE" id="PS51257">
    <property type="entry name" value="PROKAR_LIPOPROTEIN"/>
    <property type="match status" value="1"/>
</dbReference>
<evidence type="ECO:0000256" key="2">
    <source>
        <dbReference type="ARBA" id="ARBA00022748"/>
    </source>
</evidence>